<feature type="compositionally biased region" description="Polar residues" evidence="1">
    <location>
        <begin position="184"/>
        <end position="204"/>
    </location>
</feature>
<dbReference type="EnsemblMetazoa" id="CLYHEMT018890.1">
    <property type="protein sequence ID" value="CLYHEMP018890.1"/>
    <property type="gene ID" value="CLYHEMG018890"/>
</dbReference>
<name>A0A7M5X873_9CNID</name>
<sequence length="416" mass="47172">PVKLDFKNIKIIDGFALDGRAMEKGNVIVSSTYQEDFQNIHMLPPLFDFQPQRFDDDKEKLPQRCFPFSQPIVPHRKRDSEIPIAPGFSTFLHRVSRTNKDNFLKPILKKETHSSSSASQKRNSTENKSDKESDSLSTFRCQNLESRSVFVSRKLESKPASECPSPVLKSTSSCLRTGPSSCLGSSAQASARQTPNCTTPSSASKHAERQATGGKTTLVPELVLQELVKLGHYTPSSQNNSCFIRKPKQERLLTPEMRREFWRKNPHRDGIINSGRVLGQSQNKPEIWQTVGCMWDKLQDRKPIAPSMRAVQQDTQRLLSRPRVGEENKNFNTFGYTNMLSSNIPGYSGCRPQLLPNRTKAQTCGFQSISRLTYREHPKVTYRLPSYGHRAPMSRTVTLTEPYNPFNKVEPELLVI</sequence>
<feature type="region of interest" description="Disordered" evidence="1">
    <location>
        <begin position="103"/>
        <end position="137"/>
    </location>
</feature>
<evidence type="ECO:0000256" key="1">
    <source>
        <dbReference type="SAM" id="MobiDB-lite"/>
    </source>
</evidence>
<dbReference type="PANTHER" id="PTHR34759">
    <property type="entry name" value="SPERMATOGENESIS-ASSOCIATED PROTEIN 48"/>
    <property type="match status" value="1"/>
</dbReference>
<organism evidence="2 3">
    <name type="scientific">Clytia hemisphaerica</name>
    <dbReference type="NCBI Taxonomy" id="252671"/>
    <lineage>
        <taxon>Eukaryota</taxon>
        <taxon>Metazoa</taxon>
        <taxon>Cnidaria</taxon>
        <taxon>Hydrozoa</taxon>
        <taxon>Hydroidolina</taxon>
        <taxon>Leptothecata</taxon>
        <taxon>Obeliida</taxon>
        <taxon>Clytiidae</taxon>
        <taxon>Clytia</taxon>
    </lineage>
</organism>
<dbReference type="AlphaFoldDB" id="A0A7M5X873"/>
<feature type="compositionally biased region" description="Basic and acidic residues" evidence="1">
    <location>
        <begin position="123"/>
        <end position="134"/>
    </location>
</feature>
<dbReference type="InterPro" id="IPR027867">
    <property type="entry name" value="SPATA48"/>
</dbReference>
<keyword evidence="3" id="KW-1185">Reference proteome</keyword>
<accession>A0A7M5X873</accession>
<feature type="compositionally biased region" description="Basic and acidic residues" evidence="1">
    <location>
        <begin position="103"/>
        <end position="113"/>
    </location>
</feature>
<protein>
    <submittedName>
        <fullName evidence="2">Uncharacterized protein</fullName>
    </submittedName>
</protein>
<dbReference type="PANTHER" id="PTHR34759:SF1">
    <property type="entry name" value="SPERMATOGENESIS-ASSOCIATED PROTEIN 48"/>
    <property type="match status" value="1"/>
</dbReference>
<proteinExistence type="predicted"/>
<feature type="region of interest" description="Disordered" evidence="1">
    <location>
        <begin position="184"/>
        <end position="213"/>
    </location>
</feature>
<dbReference type="OrthoDB" id="5948468at2759"/>
<dbReference type="Pfam" id="PF15073">
    <property type="entry name" value="SPATA48"/>
    <property type="match status" value="1"/>
</dbReference>
<evidence type="ECO:0000313" key="2">
    <source>
        <dbReference type="EnsemblMetazoa" id="CLYHEMP018890.1"/>
    </source>
</evidence>
<evidence type="ECO:0000313" key="3">
    <source>
        <dbReference type="Proteomes" id="UP000594262"/>
    </source>
</evidence>
<dbReference type="Proteomes" id="UP000594262">
    <property type="component" value="Unplaced"/>
</dbReference>
<reference evidence="2" key="1">
    <citation type="submission" date="2021-01" db="UniProtKB">
        <authorList>
            <consortium name="EnsemblMetazoa"/>
        </authorList>
    </citation>
    <scope>IDENTIFICATION</scope>
</reference>